<dbReference type="RefSeq" id="WP_104057166.1">
    <property type="nucleotide sequence ID" value="NZ_PREZ01000002.1"/>
</dbReference>
<evidence type="ECO:0000313" key="2">
    <source>
        <dbReference type="EMBL" id="PPA71677.1"/>
    </source>
</evidence>
<name>A0A2S5GF57_9BACL</name>
<sequence length="173" mass="20008">MQKAMHLAVLIMLSAILAACSASIEKEREKTVEEVKEIFEDQPKKTNEEIDELELRLPFRASVAEESEHNAVIDRGNDTFVLFYHRNEEAGNDVIYHMTTNSTEEEWLVNETFEEEGRFGYVLVRQVDEETYELVTGIDHVKMTTISSVGDLSKNAEWMMETVRSAKWKKTEE</sequence>
<evidence type="ECO:0000313" key="3">
    <source>
        <dbReference type="Proteomes" id="UP000239047"/>
    </source>
</evidence>
<feature type="signal peptide" evidence="1">
    <location>
        <begin position="1"/>
        <end position="21"/>
    </location>
</feature>
<dbReference type="OrthoDB" id="2450230at2"/>
<dbReference type="AlphaFoldDB" id="A0A2S5GF57"/>
<reference evidence="2 3" key="1">
    <citation type="submission" date="2018-02" db="EMBL/GenBank/DDBJ databases">
        <title>Jeotgalibacillus proteolyticum sp. nov. a protease producing bacterium isolated from ocean sediments of Laizhou Bay.</title>
        <authorList>
            <person name="Li Y."/>
        </authorList>
    </citation>
    <scope>NUCLEOTIDE SEQUENCE [LARGE SCALE GENOMIC DNA]</scope>
    <source>
        <strain evidence="2 3">22-7</strain>
    </source>
</reference>
<evidence type="ECO:0008006" key="4">
    <source>
        <dbReference type="Google" id="ProtNLM"/>
    </source>
</evidence>
<protein>
    <recommendedName>
        <fullName evidence="4">DUF4367 domain-containing protein</fullName>
    </recommendedName>
</protein>
<comment type="caution">
    <text evidence="2">The sequence shown here is derived from an EMBL/GenBank/DDBJ whole genome shotgun (WGS) entry which is preliminary data.</text>
</comment>
<gene>
    <name evidence="2" type="ORF">C4B60_06380</name>
</gene>
<keyword evidence="3" id="KW-1185">Reference proteome</keyword>
<accession>A0A2S5GF57</accession>
<dbReference type="Proteomes" id="UP000239047">
    <property type="component" value="Unassembled WGS sequence"/>
</dbReference>
<dbReference type="EMBL" id="PREZ01000002">
    <property type="protein sequence ID" value="PPA71677.1"/>
    <property type="molecule type" value="Genomic_DNA"/>
</dbReference>
<keyword evidence="1" id="KW-0732">Signal</keyword>
<dbReference type="PROSITE" id="PS51257">
    <property type="entry name" value="PROKAR_LIPOPROTEIN"/>
    <property type="match status" value="1"/>
</dbReference>
<organism evidence="2 3">
    <name type="scientific">Jeotgalibacillus proteolyticus</name>
    <dbReference type="NCBI Taxonomy" id="2082395"/>
    <lineage>
        <taxon>Bacteria</taxon>
        <taxon>Bacillati</taxon>
        <taxon>Bacillota</taxon>
        <taxon>Bacilli</taxon>
        <taxon>Bacillales</taxon>
        <taxon>Caryophanaceae</taxon>
        <taxon>Jeotgalibacillus</taxon>
    </lineage>
</organism>
<evidence type="ECO:0000256" key="1">
    <source>
        <dbReference type="SAM" id="SignalP"/>
    </source>
</evidence>
<feature type="chain" id="PRO_5039223974" description="DUF4367 domain-containing protein" evidence="1">
    <location>
        <begin position="22"/>
        <end position="173"/>
    </location>
</feature>
<proteinExistence type="predicted"/>